<name>A0A6A7AD87_9PLEO</name>
<evidence type="ECO:0000313" key="4">
    <source>
        <dbReference type="Proteomes" id="UP000799424"/>
    </source>
</evidence>
<dbReference type="AlphaFoldDB" id="A0A6A7AD87"/>
<protein>
    <submittedName>
        <fullName evidence="3">Uncharacterized protein</fullName>
    </submittedName>
</protein>
<dbReference type="Proteomes" id="UP000799424">
    <property type="component" value="Unassembled WGS sequence"/>
</dbReference>
<reference evidence="3" key="1">
    <citation type="journal article" date="2020" name="Stud. Mycol.">
        <title>101 Dothideomycetes genomes: a test case for predicting lifestyles and emergence of pathogens.</title>
        <authorList>
            <person name="Haridas S."/>
            <person name="Albert R."/>
            <person name="Binder M."/>
            <person name="Bloem J."/>
            <person name="Labutti K."/>
            <person name="Salamov A."/>
            <person name="Andreopoulos B."/>
            <person name="Baker S."/>
            <person name="Barry K."/>
            <person name="Bills G."/>
            <person name="Bluhm B."/>
            <person name="Cannon C."/>
            <person name="Castanera R."/>
            <person name="Culley D."/>
            <person name="Daum C."/>
            <person name="Ezra D."/>
            <person name="Gonzalez J."/>
            <person name="Henrissat B."/>
            <person name="Kuo A."/>
            <person name="Liang C."/>
            <person name="Lipzen A."/>
            <person name="Lutzoni F."/>
            <person name="Magnuson J."/>
            <person name="Mondo S."/>
            <person name="Nolan M."/>
            <person name="Ohm R."/>
            <person name="Pangilinan J."/>
            <person name="Park H.-J."/>
            <person name="Ramirez L."/>
            <person name="Alfaro M."/>
            <person name="Sun H."/>
            <person name="Tritt A."/>
            <person name="Yoshinaga Y."/>
            <person name="Zwiers L.-H."/>
            <person name="Turgeon B."/>
            <person name="Goodwin S."/>
            <person name="Spatafora J."/>
            <person name="Crous P."/>
            <person name="Grigoriev I."/>
        </authorList>
    </citation>
    <scope>NUCLEOTIDE SEQUENCE</scope>
    <source>
        <strain evidence="3">CBS 113818</strain>
    </source>
</reference>
<sequence length="336" mass="37409">MNALRYERGHPQDAGFDTIPTVEEHQNLKTSMFYHVLPAVVQSRMPNLPSIRQSISDLRRTRSVHSKNISITEASMPGTPPPEYASGSTTPYRHTAPSFDFEDDESIASSASSTPPLIVPYETLSGISWQHARHGVVTLEQAHRQATIPSDDYIMATIIRSQYVHSVTLLLRSLPSRLTSAELMGLHDAIPKSVLELHDKAPQAAIPVQVNRNTQGAPERTLLWRITAWLVFQLFLLMQMLLPYVKLLLGHVARFENEHQVTRRVFNTGVAFGGGFSRECWRVSRAVCQMHDGALGDVVSDAVVYCAESIGGGVQQGLAEARSQQLTRRKERVAQH</sequence>
<organism evidence="3 4">
    <name type="scientific">Ophiobolus disseminans</name>
    <dbReference type="NCBI Taxonomy" id="1469910"/>
    <lineage>
        <taxon>Eukaryota</taxon>
        <taxon>Fungi</taxon>
        <taxon>Dikarya</taxon>
        <taxon>Ascomycota</taxon>
        <taxon>Pezizomycotina</taxon>
        <taxon>Dothideomycetes</taxon>
        <taxon>Pleosporomycetidae</taxon>
        <taxon>Pleosporales</taxon>
        <taxon>Pleosporineae</taxon>
        <taxon>Phaeosphaeriaceae</taxon>
        <taxon>Ophiobolus</taxon>
    </lineage>
</organism>
<evidence type="ECO:0000256" key="2">
    <source>
        <dbReference type="SAM" id="Phobius"/>
    </source>
</evidence>
<accession>A0A6A7AD87</accession>
<gene>
    <name evidence="3" type="ORF">CC86DRAFT_463835</name>
</gene>
<evidence type="ECO:0000256" key="1">
    <source>
        <dbReference type="SAM" id="MobiDB-lite"/>
    </source>
</evidence>
<dbReference type="EMBL" id="MU006219">
    <property type="protein sequence ID" value="KAF2830555.1"/>
    <property type="molecule type" value="Genomic_DNA"/>
</dbReference>
<proteinExistence type="predicted"/>
<evidence type="ECO:0000313" key="3">
    <source>
        <dbReference type="EMBL" id="KAF2830555.1"/>
    </source>
</evidence>
<dbReference type="OrthoDB" id="190201at2759"/>
<feature type="region of interest" description="Disordered" evidence="1">
    <location>
        <begin position="69"/>
        <end position="97"/>
    </location>
</feature>
<feature type="transmembrane region" description="Helical" evidence="2">
    <location>
        <begin position="222"/>
        <end position="245"/>
    </location>
</feature>
<keyword evidence="2" id="KW-0812">Transmembrane</keyword>
<keyword evidence="2" id="KW-1133">Transmembrane helix</keyword>
<keyword evidence="2" id="KW-0472">Membrane</keyword>
<keyword evidence="4" id="KW-1185">Reference proteome</keyword>